<dbReference type="PANTHER" id="PTHR47122">
    <property type="entry name" value="MYB-LIKE DNA-BINDING DOMAIN CONTAINING PROTEIN, EXPRESSED"/>
    <property type="match status" value="1"/>
</dbReference>
<dbReference type="InterPro" id="IPR009057">
    <property type="entry name" value="Homeodomain-like_sf"/>
</dbReference>
<evidence type="ECO:0000259" key="3">
    <source>
        <dbReference type="PROSITE" id="PS50090"/>
    </source>
</evidence>
<feature type="domain" description="Myb-like" evidence="3">
    <location>
        <begin position="1"/>
        <end position="39"/>
    </location>
</feature>
<evidence type="ECO:0000313" key="5">
    <source>
        <dbReference type="EMBL" id="KAL0309703.1"/>
    </source>
</evidence>
<dbReference type="InterPro" id="IPR001005">
    <property type="entry name" value="SANT/Myb"/>
</dbReference>
<reference evidence="5" key="2">
    <citation type="journal article" date="2024" name="Plant">
        <title>Genomic evolution and insights into agronomic trait innovations of Sesamum species.</title>
        <authorList>
            <person name="Miao H."/>
            <person name="Wang L."/>
            <person name="Qu L."/>
            <person name="Liu H."/>
            <person name="Sun Y."/>
            <person name="Le M."/>
            <person name="Wang Q."/>
            <person name="Wei S."/>
            <person name="Zheng Y."/>
            <person name="Lin W."/>
            <person name="Duan Y."/>
            <person name="Cao H."/>
            <person name="Xiong S."/>
            <person name="Wang X."/>
            <person name="Wei L."/>
            <person name="Li C."/>
            <person name="Ma Q."/>
            <person name="Ju M."/>
            <person name="Zhao R."/>
            <person name="Li G."/>
            <person name="Mu C."/>
            <person name="Tian Q."/>
            <person name="Mei H."/>
            <person name="Zhang T."/>
            <person name="Gao T."/>
            <person name="Zhang H."/>
        </authorList>
    </citation>
    <scope>NUCLEOTIDE SEQUENCE</scope>
    <source>
        <strain evidence="5">G02</strain>
    </source>
</reference>
<dbReference type="EMBL" id="JACGWJ010000027">
    <property type="protein sequence ID" value="KAL0309703.1"/>
    <property type="molecule type" value="Genomic_DNA"/>
</dbReference>
<dbReference type="SUPFAM" id="SSF46689">
    <property type="entry name" value="Homeodomain-like"/>
    <property type="match status" value="1"/>
</dbReference>
<reference evidence="5" key="1">
    <citation type="submission" date="2020-06" db="EMBL/GenBank/DDBJ databases">
        <authorList>
            <person name="Li T."/>
            <person name="Hu X."/>
            <person name="Zhang T."/>
            <person name="Song X."/>
            <person name="Zhang H."/>
            <person name="Dai N."/>
            <person name="Sheng W."/>
            <person name="Hou X."/>
            <person name="Wei L."/>
        </authorList>
    </citation>
    <scope>NUCLEOTIDE SEQUENCE</scope>
    <source>
        <strain evidence="5">G02</strain>
        <tissue evidence="5">Leaf</tissue>
    </source>
</reference>
<evidence type="ECO:0000256" key="2">
    <source>
        <dbReference type="ARBA" id="ARBA00023242"/>
    </source>
</evidence>
<accession>A0AAW2KSW1</accession>
<evidence type="ECO:0000256" key="1">
    <source>
        <dbReference type="ARBA" id="ARBA00004123"/>
    </source>
</evidence>
<dbReference type="PANTHER" id="PTHR47122:SF13">
    <property type="entry name" value="HOMEODOMAIN-LIKE PROTEIN-RELATED"/>
    <property type="match status" value="1"/>
</dbReference>
<dbReference type="PROSITE" id="PS51294">
    <property type="entry name" value="HTH_MYB"/>
    <property type="match status" value="1"/>
</dbReference>
<dbReference type="InterPro" id="IPR017930">
    <property type="entry name" value="Myb_dom"/>
</dbReference>
<feature type="domain" description="HTH myb-type" evidence="4">
    <location>
        <begin position="1"/>
        <end position="43"/>
    </location>
</feature>
<sequence length="117" mass="13590">MDDCREYGVGRWSRIKKLFFSASAHRTSVDLKDKWRNLLKASGIQSQGSRQGEKKRNMAWRPLPKSILHRVCELATIYPYPKGRKTKIAHIHHDSPDRSTDITLGDYRRILRSINGN</sequence>
<dbReference type="AlphaFoldDB" id="A0AAW2KSW1"/>
<dbReference type="GO" id="GO:0005634">
    <property type="term" value="C:nucleus"/>
    <property type="evidence" value="ECO:0007669"/>
    <property type="project" value="UniProtKB-SubCell"/>
</dbReference>
<proteinExistence type="predicted"/>
<keyword evidence="2" id="KW-0539">Nucleus</keyword>
<comment type="subcellular location">
    <subcellularLocation>
        <location evidence="1">Nucleus</location>
    </subcellularLocation>
</comment>
<dbReference type="PROSITE" id="PS50090">
    <property type="entry name" value="MYB_LIKE"/>
    <property type="match status" value="1"/>
</dbReference>
<dbReference type="Gene3D" id="1.10.246.220">
    <property type="match status" value="1"/>
</dbReference>
<name>A0AAW2KSW1_SESRA</name>
<protein>
    <submittedName>
        <fullName evidence="5">Uncharacterized protein</fullName>
    </submittedName>
</protein>
<dbReference type="CDD" id="cd11660">
    <property type="entry name" value="SANT_TRF"/>
    <property type="match status" value="1"/>
</dbReference>
<evidence type="ECO:0000259" key="4">
    <source>
        <dbReference type="PROSITE" id="PS51294"/>
    </source>
</evidence>
<gene>
    <name evidence="5" type="ORF">Sradi_5912600</name>
</gene>
<comment type="caution">
    <text evidence="5">The sequence shown here is derived from an EMBL/GenBank/DDBJ whole genome shotgun (WGS) entry which is preliminary data.</text>
</comment>
<organism evidence="5">
    <name type="scientific">Sesamum radiatum</name>
    <name type="common">Black benniseed</name>
    <dbReference type="NCBI Taxonomy" id="300843"/>
    <lineage>
        <taxon>Eukaryota</taxon>
        <taxon>Viridiplantae</taxon>
        <taxon>Streptophyta</taxon>
        <taxon>Embryophyta</taxon>
        <taxon>Tracheophyta</taxon>
        <taxon>Spermatophyta</taxon>
        <taxon>Magnoliopsida</taxon>
        <taxon>eudicotyledons</taxon>
        <taxon>Gunneridae</taxon>
        <taxon>Pentapetalae</taxon>
        <taxon>asterids</taxon>
        <taxon>lamiids</taxon>
        <taxon>Lamiales</taxon>
        <taxon>Pedaliaceae</taxon>
        <taxon>Sesamum</taxon>
    </lineage>
</organism>